<feature type="domain" description="Kinetochore protein Ndc80 CH" evidence="13">
    <location>
        <begin position="102"/>
        <end position="228"/>
    </location>
</feature>
<evidence type="ECO:0000259" key="13">
    <source>
        <dbReference type="Pfam" id="PF03801"/>
    </source>
</evidence>
<comment type="subunit">
    <text evidence="10">Component of the NDC80 complex.</text>
</comment>
<keyword evidence="8 10" id="KW-0131">Cell cycle</keyword>
<dbReference type="Pfam" id="PF03801">
    <property type="entry name" value="Ndc80_HEC"/>
    <property type="match status" value="1"/>
</dbReference>
<dbReference type="CTD" id="10403"/>
<dbReference type="InterPro" id="IPR055260">
    <property type="entry name" value="Ndc80_CH"/>
</dbReference>
<evidence type="ECO:0000256" key="10">
    <source>
        <dbReference type="RuleBase" id="RU368072"/>
    </source>
</evidence>
<dbReference type="Proteomes" id="UP000192223">
    <property type="component" value="Unplaced"/>
</dbReference>
<evidence type="ECO:0000256" key="2">
    <source>
        <dbReference type="ARBA" id="ARBA00022454"/>
    </source>
</evidence>
<name>A0A7F5RG81_AGRPL</name>
<comment type="subcellular location">
    <subcellularLocation>
        <location evidence="10">Chromosome</location>
        <location evidence="10">Centromere</location>
        <location evidence="10">Kinetochore</location>
    </subcellularLocation>
    <subcellularLocation>
        <location evidence="10">Nucleus</location>
    </subcellularLocation>
</comment>
<feature type="coiled-coil region" evidence="11">
    <location>
        <begin position="286"/>
        <end position="313"/>
    </location>
</feature>
<dbReference type="RefSeq" id="XP_025834991.1">
    <property type="nucleotide sequence ID" value="XM_025979206.1"/>
</dbReference>
<evidence type="ECO:0000256" key="7">
    <source>
        <dbReference type="ARBA" id="ARBA00023242"/>
    </source>
</evidence>
<feature type="compositionally biased region" description="Basic and acidic residues" evidence="12">
    <location>
        <begin position="37"/>
        <end position="55"/>
    </location>
</feature>
<keyword evidence="2 10" id="KW-0158">Chromosome</keyword>
<keyword evidence="4 10" id="KW-0498">Mitosis</keyword>
<reference evidence="15" key="1">
    <citation type="submission" date="2025-08" db="UniProtKB">
        <authorList>
            <consortium name="RefSeq"/>
        </authorList>
    </citation>
    <scope>IDENTIFICATION</scope>
    <source>
        <tissue evidence="15">Entire body</tissue>
    </source>
</reference>
<evidence type="ECO:0000256" key="9">
    <source>
        <dbReference type="ARBA" id="ARBA00023328"/>
    </source>
</evidence>
<feature type="coiled-coil region" evidence="11">
    <location>
        <begin position="342"/>
        <end position="380"/>
    </location>
</feature>
<keyword evidence="6 11" id="KW-0175">Coiled coil</keyword>
<proteinExistence type="inferred from homology"/>
<evidence type="ECO:0000256" key="6">
    <source>
        <dbReference type="ARBA" id="ARBA00023054"/>
    </source>
</evidence>
<dbReference type="GO" id="GO:0031262">
    <property type="term" value="C:Ndc80 complex"/>
    <property type="evidence" value="ECO:0007669"/>
    <property type="project" value="UniProtKB-UniRule"/>
</dbReference>
<dbReference type="PANTHER" id="PTHR10643:SF2">
    <property type="entry name" value="KINETOCHORE PROTEIN NDC80 HOMOLOG"/>
    <property type="match status" value="1"/>
</dbReference>
<evidence type="ECO:0000256" key="11">
    <source>
        <dbReference type="SAM" id="Coils"/>
    </source>
</evidence>
<evidence type="ECO:0000256" key="8">
    <source>
        <dbReference type="ARBA" id="ARBA00023306"/>
    </source>
</evidence>
<feature type="region of interest" description="Disordered" evidence="12">
    <location>
        <begin position="24"/>
        <end position="69"/>
    </location>
</feature>
<keyword evidence="7 10" id="KW-0539">Nucleus</keyword>
<dbReference type="InParanoid" id="A0A7F5RG81"/>
<evidence type="ECO:0000256" key="1">
    <source>
        <dbReference type="ARBA" id="ARBA00007050"/>
    </source>
</evidence>
<keyword evidence="3 10" id="KW-0132">Cell division</keyword>
<dbReference type="GO" id="GO:0005634">
    <property type="term" value="C:nucleus"/>
    <property type="evidence" value="ECO:0007669"/>
    <property type="project" value="UniProtKB-SubCell"/>
</dbReference>
<evidence type="ECO:0000313" key="15">
    <source>
        <dbReference type="RefSeq" id="XP_025834991.1"/>
    </source>
</evidence>
<organism evidence="14 15">
    <name type="scientific">Agrilus planipennis</name>
    <name type="common">Emerald ash borer</name>
    <name type="synonym">Agrilus marcopoli</name>
    <dbReference type="NCBI Taxonomy" id="224129"/>
    <lineage>
        <taxon>Eukaryota</taxon>
        <taxon>Metazoa</taxon>
        <taxon>Ecdysozoa</taxon>
        <taxon>Arthropoda</taxon>
        <taxon>Hexapoda</taxon>
        <taxon>Insecta</taxon>
        <taxon>Pterygota</taxon>
        <taxon>Neoptera</taxon>
        <taxon>Endopterygota</taxon>
        <taxon>Coleoptera</taxon>
        <taxon>Polyphaga</taxon>
        <taxon>Elateriformia</taxon>
        <taxon>Buprestoidea</taxon>
        <taxon>Buprestidae</taxon>
        <taxon>Agrilinae</taxon>
        <taxon>Agrilus</taxon>
    </lineage>
</organism>
<keyword evidence="9 10" id="KW-0137">Centromere</keyword>
<evidence type="ECO:0000256" key="4">
    <source>
        <dbReference type="ARBA" id="ARBA00022776"/>
    </source>
</evidence>
<dbReference type="Gene3D" id="1.10.418.30">
    <property type="entry name" value="Ncd80 complex, Ncd80 subunit"/>
    <property type="match status" value="1"/>
</dbReference>
<feature type="region of interest" description="Disordered" evidence="12">
    <location>
        <begin position="81"/>
        <end position="100"/>
    </location>
</feature>
<dbReference type="GeneID" id="108733654"/>
<keyword evidence="14" id="KW-1185">Reference proteome</keyword>
<keyword evidence="5 10" id="KW-0995">Kinetochore</keyword>
<comment type="function">
    <text evidence="10">Acts as a component of the essential kinetochore-associated NDC80 complex, which is required for chromosome segregation and spindle checkpoint activity.</text>
</comment>
<evidence type="ECO:0000313" key="14">
    <source>
        <dbReference type="Proteomes" id="UP000192223"/>
    </source>
</evidence>
<dbReference type="KEGG" id="apln:108733654"/>
<gene>
    <name evidence="15" type="primary">LOC108733654</name>
</gene>
<dbReference type="InterPro" id="IPR005550">
    <property type="entry name" value="Kinetochore_Ndc80"/>
</dbReference>
<protein>
    <recommendedName>
        <fullName evidence="10">Kinetochore protein NDC80</fullName>
    </recommendedName>
</protein>
<dbReference type="GO" id="GO:0051315">
    <property type="term" value="P:attachment of mitotic spindle microtubules to kinetochore"/>
    <property type="evidence" value="ECO:0007669"/>
    <property type="project" value="UniProtKB-UniRule"/>
</dbReference>
<dbReference type="InterPro" id="IPR038273">
    <property type="entry name" value="Ndc80_sf"/>
</dbReference>
<dbReference type="GO" id="GO:0051301">
    <property type="term" value="P:cell division"/>
    <property type="evidence" value="ECO:0007669"/>
    <property type="project" value="UniProtKB-UniRule"/>
</dbReference>
<comment type="similarity">
    <text evidence="1 10">Belongs to the NDC80/HEC1 family.</text>
</comment>
<evidence type="ECO:0000256" key="5">
    <source>
        <dbReference type="ARBA" id="ARBA00022838"/>
    </source>
</evidence>
<evidence type="ECO:0000256" key="3">
    <source>
        <dbReference type="ARBA" id="ARBA00022618"/>
    </source>
</evidence>
<dbReference type="OrthoDB" id="7459479at2759"/>
<accession>A0A7F5RG81</accession>
<sequence length="667" mass="78128">MSSLKRSASSSSIPILRRDGSSMIPVISREGSSHSLTKRESKLTVRQSRTSEARAKQTHQMRNSKSMDRFSSKLTTPLVTNRARSSTRTPITSGNKKITWTSSKSPLSSAVSVKKIDKRPINDKDWQKQQLIKVQNFLFIKFQITEKVKAGISIEMFVGIINLLFKSIDERINITKENYVEEVPARLKCYRYPAAVKPSLMKTVNVPHSWAHIIAVLSWLVDLIEKLDSINTKVIKLVVPETTNSRDATLFMVKVKAHFDLVVQRQNNEDEAIVFKEYEQNLRAIYEVNSDNLEKCKNEIEVLKEQLTALTEQENDIFQKNQDYKNKIEIIKTNIENCNFNKTKMQENLKISREKVADKKEKLDKKREQLYESILQLKEIISNQQYSTRTRKEFLQKLADFKFTKNLKEERLKELKEISDRNDLKLAENRRTVQTIINKINNVIKDAKRIKPDIAIETLRETKFTDPEFLNEMEKFKVQYEKEKNDSVKRLQEMDEIYQRLIDVKSEVTKKSSQLAKEVRQEELDFEETERKLFESQYLIKAELQDLKKKVENAVRVLDEVQHECKMSQEANQNAREKLEEFINVRKEKSEKIYKFQTEVAEKITKACLSVSQNRRKEMQLVMEVTNGIYDANDRIVKQVKEFLISLEKSNEDLKKDFNLINNDLSK</sequence>
<evidence type="ECO:0000256" key="12">
    <source>
        <dbReference type="SAM" id="MobiDB-lite"/>
    </source>
</evidence>
<dbReference type="PANTHER" id="PTHR10643">
    <property type="entry name" value="KINETOCHORE PROTEIN NDC80"/>
    <property type="match status" value="1"/>
</dbReference>
<dbReference type="AlphaFoldDB" id="A0A7F5RG81"/>
<feature type="coiled-coil region" evidence="11">
    <location>
        <begin position="512"/>
        <end position="592"/>
    </location>
</feature>